<dbReference type="Pfam" id="PF13231">
    <property type="entry name" value="PMT_2"/>
    <property type="match status" value="1"/>
</dbReference>
<feature type="transmembrane region" description="Helical" evidence="8">
    <location>
        <begin position="98"/>
        <end position="113"/>
    </location>
</feature>
<evidence type="ECO:0000313" key="10">
    <source>
        <dbReference type="EMBL" id="KKP31361.1"/>
    </source>
</evidence>
<evidence type="ECO:0000256" key="8">
    <source>
        <dbReference type="SAM" id="Phobius"/>
    </source>
</evidence>
<comment type="subcellular location">
    <subcellularLocation>
        <location evidence="1">Cell membrane</location>
        <topology evidence="1">Multi-pass membrane protein</topology>
    </subcellularLocation>
</comment>
<reference evidence="10 11" key="1">
    <citation type="journal article" date="2015" name="Nature">
        <title>rRNA introns, odd ribosomes, and small enigmatic genomes across a large radiation of phyla.</title>
        <authorList>
            <person name="Brown C.T."/>
            <person name="Hug L.A."/>
            <person name="Thomas B.C."/>
            <person name="Sharon I."/>
            <person name="Castelle C.J."/>
            <person name="Singh A."/>
            <person name="Wilkins M.J."/>
            <person name="Williams K.H."/>
            <person name="Banfield J.F."/>
        </authorList>
    </citation>
    <scope>NUCLEOTIDE SEQUENCE [LARGE SCALE GENOMIC DNA]</scope>
</reference>
<dbReference type="GO" id="GO:0005886">
    <property type="term" value="C:plasma membrane"/>
    <property type="evidence" value="ECO:0007669"/>
    <property type="project" value="UniProtKB-SubCell"/>
</dbReference>
<feature type="transmembrane region" description="Helical" evidence="8">
    <location>
        <begin position="181"/>
        <end position="201"/>
    </location>
</feature>
<dbReference type="InterPro" id="IPR038731">
    <property type="entry name" value="RgtA/B/C-like"/>
</dbReference>
<feature type="transmembrane region" description="Helical" evidence="8">
    <location>
        <begin position="374"/>
        <end position="393"/>
    </location>
</feature>
<name>A0A0F9YY12_9BACT</name>
<feature type="transmembrane region" description="Helical" evidence="8">
    <location>
        <begin position="6"/>
        <end position="26"/>
    </location>
</feature>
<feature type="domain" description="Glycosyltransferase RgtA/B/C/D-like" evidence="9">
    <location>
        <begin position="73"/>
        <end position="223"/>
    </location>
</feature>
<protein>
    <recommendedName>
        <fullName evidence="9">Glycosyltransferase RgtA/B/C/D-like domain-containing protein</fullName>
    </recommendedName>
</protein>
<dbReference type="GO" id="GO:0010041">
    <property type="term" value="P:response to iron(III) ion"/>
    <property type="evidence" value="ECO:0007669"/>
    <property type="project" value="TreeGrafter"/>
</dbReference>
<dbReference type="EMBL" id="LBOI01000010">
    <property type="protein sequence ID" value="KKP31361.1"/>
    <property type="molecule type" value="Genomic_DNA"/>
</dbReference>
<keyword evidence="4" id="KW-0808">Transferase</keyword>
<evidence type="ECO:0000256" key="7">
    <source>
        <dbReference type="ARBA" id="ARBA00023136"/>
    </source>
</evidence>
<organism evidence="10 11">
    <name type="scientific">Candidatus Woesebacteria bacterium GW2011_GWC2_31_9</name>
    <dbReference type="NCBI Taxonomy" id="1618586"/>
    <lineage>
        <taxon>Bacteria</taxon>
        <taxon>Candidatus Woeseibacteriota</taxon>
    </lineage>
</organism>
<dbReference type="InterPro" id="IPR050297">
    <property type="entry name" value="LipidA_mod_glycosyltrf_83"/>
</dbReference>
<feature type="transmembrane region" description="Helical" evidence="8">
    <location>
        <begin position="213"/>
        <end position="233"/>
    </location>
</feature>
<evidence type="ECO:0000256" key="1">
    <source>
        <dbReference type="ARBA" id="ARBA00004651"/>
    </source>
</evidence>
<comment type="caution">
    <text evidence="10">The sequence shown here is derived from an EMBL/GenBank/DDBJ whole genome shotgun (WGS) entry which is preliminary data.</text>
</comment>
<dbReference type="GO" id="GO:0016763">
    <property type="term" value="F:pentosyltransferase activity"/>
    <property type="evidence" value="ECO:0007669"/>
    <property type="project" value="TreeGrafter"/>
</dbReference>
<gene>
    <name evidence="10" type="ORF">UR21_C0010G0003</name>
</gene>
<keyword evidence="5 8" id="KW-0812">Transmembrane</keyword>
<feature type="transmembrane region" description="Helical" evidence="8">
    <location>
        <begin position="402"/>
        <end position="423"/>
    </location>
</feature>
<keyword evidence="2" id="KW-1003">Cell membrane</keyword>
<feature type="transmembrane region" description="Helical" evidence="8">
    <location>
        <begin position="348"/>
        <end position="368"/>
    </location>
</feature>
<dbReference type="PANTHER" id="PTHR33908">
    <property type="entry name" value="MANNOSYLTRANSFERASE YKCB-RELATED"/>
    <property type="match status" value="1"/>
</dbReference>
<evidence type="ECO:0000313" key="11">
    <source>
        <dbReference type="Proteomes" id="UP000034803"/>
    </source>
</evidence>
<evidence type="ECO:0000256" key="4">
    <source>
        <dbReference type="ARBA" id="ARBA00022679"/>
    </source>
</evidence>
<keyword evidence="7 8" id="KW-0472">Membrane</keyword>
<dbReference type="PANTHER" id="PTHR33908:SF3">
    <property type="entry name" value="UNDECAPRENYL PHOSPHATE-ALPHA-4-AMINO-4-DEOXY-L-ARABINOSE ARABINOSYL TRANSFERASE"/>
    <property type="match status" value="1"/>
</dbReference>
<evidence type="ECO:0000256" key="5">
    <source>
        <dbReference type="ARBA" id="ARBA00022692"/>
    </source>
</evidence>
<feature type="transmembrane region" description="Helical" evidence="8">
    <location>
        <begin position="325"/>
        <end position="341"/>
    </location>
</feature>
<evidence type="ECO:0000256" key="3">
    <source>
        <dbReference type="ARBA" id="ARBA00022676"/>
    </source>
</evidence>
<sequence>MNLKKIIFKNVILIVILLVASFLRLYKISSDPVSLFGDELDVGYHAYSILKTGKDYSGNFMPLHFQSLAEWRTPLYLYSAVPTVAIFGINALGVRLPAAIFGILGILGIYLLIKELTDNKNLGLISAAILAINPWHLQYSRTGFEVTMLLTFLLFGLYIFFKSLKNGKYLWLSAGLLVLTPLIYSTAKLFTPFLLVFLIIFFKKEIFSLPKKYLINTLITLLILGGITSYAVLFSGGGQRFNYISVFSDPIVEPEVGTLRLQDSRFRGETGTGLSPKLLDRIMHNKFVFWGNTISNNFLESLSVEFLFAKGDPNPRHSSTGVGEFYKVEFIAIILGLILFISDKNQNFKLKLFILFWIIAGIIPASITRDGGNHATRLILILPPLIFLISYGVKKLFEMKKIVIIIYFAILILEFGSYLHLYYIHYPWDSERWWHTGWKESIQTIKGIEKDYDKVIITMADEPAWIFFAGWYEYPPSLWQKEFPIGNDVEVAGFGKISHTGKFYFGSPNKDENGIYGLEKVITEKDLYLASAKEIPWNLIMDPTKKPNGLTLIKSIAFPSGEPAFYLFTKAK</sequence>
<dbReference type="Proteomes" id="UP000034803">
    <property type="component" value="Unassembled WGS sequence"/>
</dbReference>
<keyword evidence="6 8" id="KW-1133">Transmembrane helix</keyword>
<keyword evidence="3" id="KW-0328">Glycosyltransferase</keyword>
<evidence type="ECO:0000256" key="6">
    <source>
        <dbReference type="ARBA" id="ARBA00022989"/>
    </source>
</evidence>
<evidence type="ECO:0000259" key="9">
    <source>
        <dbReference type="Pfam" id="PF13231"/>
    </source>
</evidence>
<evidence type="ECO:0000256" key="2">
    <source>
        <dbReference type="ARBA" id="ARBA00022475"/>
    </source>
</evidence>
<proteinExistence type="predicted"/>
<feature type="transmembrane region" description="Helical" evidence="8">
    <location>
        <begin position="142"/>
        <end position="161"/>
    </location>
</feature>
<dbReference type="GO" id="GO:0009103">
    <property type="term" value="P:lipopolysaccharide biosynthetic process"/>
    <property type="evidence" value="ECO:0007669"/>
    <property type="project" value="UniProtKB-ARBA"/>
</dbReference>
<accession>A0A0F9YY12</accession>
<dbReference type="AlphaFoldDB" id="A0A0F9YY12"/>